<sequence>MSTADHTATDRSVRAVVAELDEAEFVQFVTAPDGDAVAATGVLAQGLSIPFQARVARATASVSEADVTVAVGQTGGDVSITGRPLSVRAVEITQKRSSDTETNLSPPLRILALAGIIAAERDIEDYTDVFGPLVETDERPGLAIPTTDPVDGLAHTTLAHAPFSGDPDATAEVVAEISETERGRDPRVLASMLAVSVVDEPDTHASTAIERALHPCVVESDGSCPFVTLAGYADVLDALARSNPGEGLALALGHGSPENALAYWREHSRNVHDAVRNAELDRHPECVVVDLSGIPVSTVEPAVRLVREYRSPEPVVLATTDDGVVATTQTRERDVRTPLASAVSAVEDETTVTERGRYAHALIAPEPQDTVVNAFREAI</sequence>
<dbReference type="EMBL" id="CP096019">
    <property type="protein sequence ID" value="UPM43903.1"/>
    <property type="molecule type" value="Genomic_DNA"/>
</dbReference>
<reference evidence="1" key="1">
    <citation type="submission" date="2022-04" db="EMBL/GenBank/DDBJ databases">
        <title>Halocatena sp. nov., isolated from a salt lake.</title>
        <authorList>
            <person name="Cui H.-L."/>
        </authorList>
    </citation>
    <scope>NUCLEOTIDE SEQUENCE</scope>
    <source>
        <strain evidence="1">AD-1</strain>
    </source>
</reference>
<keyword evidence="2" id="KW-1185">Reference proteome</keyword>
<gene>
    <name evidence="1" type="ORF">MW046_05525</name>
</gene>
<dbReference type="GeneID" id="71927486"/>
<dbReference type="Proteomes" id="UP000831768">
    <property type="component" value="Chromosome"/>
</dbReference>
<organism evidence="1 2">
    <name type="scientific">Halocatena salina</name>
    <dbReference type="NCBI Taxonomy" id="2934340"/>
    <lineage>
        <taxon>Archaea</taxon>
        <taxon>Methanobacteriati</taxon>
        <taxon>Methanobacteriota</taxon>
        <taxon>Stenosarchaea group</taxon>
        <taxon>Halobacteria</taxon>
        <taxon>Halobacteriales</taxon>
        <taxon>Natronomonadaceae</taxon>
        <taxon>Halocatena</taxon>
    </lineage>
</organism>
<evidence type="ECO:0000313" key="2">
    <source>
        <dbReference type="Proteomes" id="UP000831768"/>
    </source>
</evidence>
<proteinExistence type="predicted"/>
<dbReference type="KEGG" id="haad:MW046_05525"/>
<dbReference type="AlphaFoldDB" id="A0A8U0A7C6"/>
<dbReference type="RefSeq" id="WP_247994561.1">
    <property type="nucleotide sequence ID" value="NZ_CP096019.1"/>
</dbReference>
<evidence type="ECO:0000313" key="1">
    <source>
        <dbReference type="EMBL" id="UPM43903.1"/>
    </source>
</evidence>
<accession>A0A8U0A7C6</accession>
<name>A0A8U0A7C6_9EURY</name>
<protein>
    <submittedName>
        <fullName evidence="1">Recombinase RecJ</fullName>
    </submittedName>
</protein>